<feature type="transmembrane region" description="Helical" evidence="9">
    <location>
        <begin position="874"/>
        <end position="891"/>
    </location>
</feature>
<dbReference type="Gene3D" id="1.20.1560.10">
    <property type="entry name" value="ABC transporter type 1, transmembrane domain"/>
    <property type="match status" value="2"/>
</dbReference>
<dbReference type="InterPro" id="IPR003593">
    <property type="entry name" value="AAA+_ATPase"/>
</dbReference>
<keyword evidence="3 9" id="KW-0812">Transmembrane</keyword>
<evidence type="ECO:0000256" key="8">
    <source>
        <dbReference type="ARBA" id="ARBA00023136"/>
    </source>
</evidence>
<feature type="transmembrane region" description="Helical" evidence="9">
    <location>
        <begin position="1123"/>
        <end position="1143"/>
    </location>
</feature>
<dbReference type="GO" id="GO:0005524">
    <property type="term" value="F:ATP binding"/>
    <property type="evidence" value="ECO:0007669"/>
    <property type="project" value="UniProtKB-KW"/>
</dbReference>
<feature type="domain" description="ABC transporter" evidence="10">
    <location>
        <begin position="573"/>
        <end position="808"/>
    </location>
</feature>
<dbReference type="EMBL" id="NBII01000006">
    <property type="protein sequence ID" value="PAV17997.1"/>
    <property type="molecule type" value="Genomic_DNA"/>
</dbReference>
<dbReference type="CDD" id="cd18604">
    <property type="entry name" value="ABC_6TM_VMR1_D2_like"/>
    <property type="match status" value="1"/>
</dbReference>
<feature type="domain" description="ABC transmembrane type-1" evidence="11">
    <location>
        <begin position="200"/>
        <end position="514"/>
    </location>
</feature>
<dbReference type="GO" id="GO:0016020">
    <property type="term" value="C:membrane"/>
    <property type="evidence" value="ECO:0007669"/>
    <property type="project" value="UniProtKB-SubCell"/>
</dbReference>
<feature type="transmembrane region" description="Helical" evidence="9">
    <location>
        <begin position="78"/>
        <end position="96"/>
    </location>
</feature>
<evidence type="ECO:0000256" key="2">
    <source>
        <dbReference type="ARBA" id="ARBA00022448"/>
    </source>
</evidence>
<dbReference type="FunFam" id="3.40.50.300:FF:001354">
    <property type="entry name" value="ATP-binding cassette (ABC) transporter, putative"/>
    <property type="match status" value="1"/>
</dbReference>
<proteinExistence type="predicted"/>
<comment type="subcellular location">
    <subcellularLocation>
        <location evidence="1">Membrane</location>
        <topology evidence="1">Multi-pass membrane protein</topology>
    </subcellularLocation>
</comment>
<evidence type="ECO:0000313" key="12">
    <source>
        <dbReference type="EMBL" id="PAV17997.1"/>
    </source>
</evidence>
<evidence type="ECO:0000256" key="1">
    <source>
        <dbReference type="ARBA" id="ARBA00004141"/>
    </source>
</evidence>
<dbReference type="CDD" id="cd18596">
    <property type="entry name" value="ABC_6TM_VMR1_D1_like"/>
    <property type="match status" value="1"/>
</dbReference>
<dbReference type="GO" id="GO:0016887">
    <property type="term" value="F:ATP hydrolysis activity"/>
    <property type="evidence" value="ECO:0007669"/>
    <property type="project" value="InterPro"/>
</dbReference>
<dbReference type="PROSITE" id="PS50929">
    <property type="entry name" value="ABC_TM1F"/>
    <property type="match status" value="2"/>
</dbReference>
<dbReference type="Gene3D" id="3.40.50.300">
    <property type="entry name" value="P-loop containing nucleotide triphosphate hydrolases"/>
    <property type="match status" value="2"/>
</dbReference>
<keyword evidence="8 9" id="KW-0472">Membrane</keyword>
<dbReference type="SMART" id="SM00382">
    <property type="entry name" value="AAA"/>
    <property type="match status" value="2"/>
</dbReference>
<dbReference type="Proteomes" id="UP000217199">
    <property type="component" value="Unassembled WGS sequence"/>
</dbReference>
<evidence type="ECO:0000256" key="7">
    <source>
        <dbReference type="ARBA" id="ARBA00022989"/>
    </source>
</evidence>
<evidence type="ECO:0000259" key="10">
    <source>
        <dbReference type="PROSITE" id="PS50893"/>
    </source>
</evidence>
<evidence type="ECO:0000313" key="13">
    <source>
        <dbReference type="Proteomes" id="UP000217199"/>
    </source>
</evidence>
<protein>
    <submittedName>
        <fullName evidence="12">Multidrug resistance-associated ABC transporter</fullName>
    </submittedName>
</protein>
<evidence type="ECO:0000256" key="4">
    <source>
        <dbReference type="ARBA" id="ARBA00022737"/>
    </source>
</evidence>
<dbReference type="PANTHER" id="PTHR24223:SF415">
    <property type="entry name" value="FI20190P1"/>
    <property type="match status" value="1"/>
</dbReference>
<dbReference type="SUPFAM" id="SSF52540">
    <property type="entry name" value="P-loop containing nucleoside triphosphate hydrolases"/>
    <property type="match status" value="2"/>
</dbReference>
<dbReference type="Pfam" id="PF00664">
    <property type="entry name" value="ABC_membrane"/>
    <property type="match status" value="2"/>
</dbReference>
<dbReference type="InterPro" id="IPR027417">
    <property type="entry name" value="P-loop_NTPase"/>
</dbReference>
<dbReference type="InterPro" id="IPR050173">
    <property type="entry name" value="ABC_transporter_C-like"/>
</dbReference>
<dbReference type="GO" id="GO:0140359">
    <property type="term" value="F:ABC-type transporter activity"/>
    <property type="evidence" value="ECO:0007669"/>
    <property type="project" value="InterPro"/>
</dbReference>
<evidence type="ECO:0000256" key="3">
    <source>
        <dbReference type="ARBA" id="ARBA00022692"/>
    </source>
</evidence>
<keyword evidence="6" id="KW-0067">ATP-binding</keyword>
<dbReference type="PROSITE" id="PS00211">
    <property type="entry name" value="ABC_TRANSPORTER_1"/>
    <property type="match status" value="1"/>
</dbReference>
<keyword evidence="2" id="KW-0813">Transport</keyword>
<keyword evidence="5" id="KW-0547">Nucleotide-binding</keyword>
<feature type="transmembrane region" description="Helical" evidence="9">
    <location>
        <begin position="199"/>
        <end position="224"/>
    </location>
</feature>
<dbReference type="InterPro" id="IPR011527">
    <property type="entry name" value="ABC1_TM_dom"/>
</dbReference>
<reference evidence="12 13" key="1">
    <citation type="journal article" date="2017" name="Mol. Ecol.">
        <title>Comparative and population genomic landscape of Phellinus noxius: A hypervariable fungus causing root rot in trees.</title>
        <authorList>
            <person name="Chung C.L."/>
            <person name="Lee T.J."/>
            <person name="Akiba M."/>
            <person name="Lee H.H."/>
            <person name="Kuo T.H."/>
            <person name="Liu D."/>
            <person name="Ke H.M."/>
            <person name="Yokoi T."/>
            <person name="Roa M.B."/>
            <person name="Lu M.J."/>
            <person name="Chang Y.Y."/>
            <person name="Ann P.J."/>
            <person name="Tsai J.N."/>
            <person name="Chen C.Y."/>
            <person name="Tzean S.S."/>
            <person name="Ota Y."/>
            <person name="Hattori T."/>
            <person name="Sahashi N."/>
            <person name="Liou R.F."/>
            <person name="Kikuchi T."/>
            <person name="Tsai I.J."/>
        </authorList>
    </citation>
    <scope>NUCLEOTIDE SEQUENCE [LARGE SCALE GENOMIC DNA]</scope>
    <source>
        <strain evidence="12 13">FFPRI411160</strain>
    </source>
</reference>
<organism evidence="12 13">
    <name type="scientific">Pyrrhoderma noxium</name>
    <dbReference type="NCBI Taxonomy" id="2282107"/>
    <lineage>
        <taxon>Eukaryota</taxon>
        <taxon>Fungi</taxon>
        <taxon>Dikarya</taxon>
        <taxon>Basidiomycota</taxon>
        <taxon>Agaricomycotina</taxon>
        <taxon>Agaricomycetes</taxon>
        <taxon>Hymenochaetales</taxon>
        <taxon>Hymenochaetaceae</taxon>
        <taxon>Pyrrhoderma</taxon>
    </lineage>
</organism>
<feature type="domain" description="ABC transporter" evidence="10">
    <location>
        <begin position="1221"/>
        <end position="1477"/>
    </location>
</feature>
<dbReference type="STRING" id="2282107.A0A286UEJ0"/>
<feature type="domain" description="ABC transmembrane type-1" evidence="11">
    <location>
        <begin position="940"/>
        <end position="1176"/>
    </location>
</feature>
<dbReference type="OrthoDB" id="6500128at2759"/>
<keyword evidence="7 9" id="KW-1133">Transmembrane helix</keyword>
<sequence>MIRHRWFTSFLTLDEAEELDENDGKAKGRNTISQSETVSLTYAQVALSTLAFIEFCAWILIGYYFGFPESKRTDSCNWNTVNSISSFAIAFTWLYATILPQYKLKPTAPSDLFILLPLNIPRGRLRKDLNPEDYTSLWGSVTFSWITPLLESGSQLKGEILWGLSPTMRINLIMRKLELHSGESKSLLWKLWEINSLDIFFDFIGALFSVFFHYCNPFLLKFIVDNLDRRGRESPGSLESTRTQIQASTFAFLMFLALMSRSEVQLQHNPLGRRIAAKTRSYLMALIFNKTLKRRCLTCSGYSDSAGSGKKVQKGLDHDERSNAEAGRVYNMMAGDAMSIGNIYPNIYFLYGFPFELAFASTLLYKLLGISAFFGLGIAFALAWPINHAISSYGIRMQKNLVSSLDLRTNILNELLTGLRTIKYFSWEKHWIDRTLEARNTELHYLYRKNVASLAIYILWISVPIAASAISFGVHIGFFGKQLDIGSAFTAIQLFSMVREPLHIIPRMVLQLMEAKLAIDRIQAYIEKEEYNKFPLSDDTIVLEKPAGFGFHNASFMWAQSSESKRGNYITTLSEGNGKNSYKTQDFSLTNISIVFPEDSITLVIGPTGSGKSSLLMALLGEMILNSGQILSPRDHLTYNEGGFTSSISYAAQIPWLQHQSIRENILFGSQFEKERYESVVVSCALGPDLALLENGDDTKIGSNGINLSGGQKARVALARAVYAKSKYVLLDDSLSAVDSATAHLLVNKLFSGPLLRHRTVLLVTHHVARALPCAQYIVKMDSGQIKLQGYVQDLKASGEMSSLVPEGHVTGEPIQRNEYFPLQDLEGESKSLGGRRLYERRTTSDESSKEEIYDETLRWSSFVTYLRASSMKTWFGLGILAIMFQVLKLIERYWLKTWMEIEGNHQWLKNLEAIVSDKRIDPMLISVSGHPLFSVGVHVLLGSCAVFTTLLFGLVECHAASVASKSLFQRLLFAVSHSTLRWIDETPSGRILNRFTRDIRTIDTTLSTSLQTIIMSLITFVSSLITLAFAFPPFLIPLICLSILYYKLADMYVRTARNLRQMESKSYSPIFSGFGELMDGIVTVRAFSAEDRFRDLMFQKIDASSNLWYQYWMTGRWLQIRFDFLSGLAVLITNILAITATLPGSAGWAALCITSASSLTNNIYWACRSWTQLELDLNSVERIAQYFNCPQEEHINEEKSCPPQKWPELSGPNEDALIVAKNLEISYAPDLPAVLHDVSFTFRTQERIAIVGRTGSGKSTLTMALLRLINPSKGSITIDGIDINKIPLRDLRSRITIIPQDTILFSGTIKQNLDPLDEYNESECLGALTRVHLRPSSLDETAVVSKTQIRSDDMNNAPEDNKQQILHLNSPVNPGGSNFSTGQRQLIALARALLRRSTIIIFDEATSSLDFETDSIIQKVIREQTKGSLLLTVAHRLHTVIDYDKILVLDEGRVVEFDTPFNLWNLDEGAFKEMCMGNGGFTFAKDPVEKKIRVI</sequence>
<dbReference type="InParanoid" id="A0A286UEJ0"/>
<dbReference type="PANTHER" id="PTHR24223">
    <property type="entry name" value="ATP-BINDING CASSETTE SUB-FAMILY C"/>
    <property type="match status" value="1"/>
</dbReference>
<feature type="transmembrane region" description="Helical" evidence="9">
    <location>
        <begin position="454"/>
        <end position="478"/>
    </location>
</feature>
<keyword evidence="4" id="KW-0677">Repeat</keyword>
<dbReference type="CDD" id="cd03250">
    <property type="entry name" value="ABCC_MRP_domain1"/>
    <property type="match status" value="1"/>
</dbReference>
<dbReference type="Pfam" id="PF00005">
    <property type="entry name" value="ABC_tran"/>
    <property type="match status" value="2"/>
</dbReference>
<dbReference type="InterPro" id="IPR036640">
    <property type="entry name" value="ABC1_TM_sf"/>
</dbReference>
<dbReference type="CDD" id="cd03244">
    <property type="entry name" value="ABCC_MRP_domain2"/>
    <property type="match status" value="1"/>
</dbReference>
<feature type="transmembrane region" description="Helical" evidence="9">
    <location>
        <begin position="933"/>
        <end position="956"/>
    </location>
</feature>
<evidence type="ECO:0000259" key="11">
    <source>
        <dbReference type="PROSITE" id="PS50929"/>
    </source>
</evidence>
<name>A0A286UEJ0_9AGAM</name>
<dbReference type="FunFam" id="1.20.1560.10:FF:000013">
    <property type="entry name" value="ABC transporter C family member 2"/>
    <property type="match status" value="1"/>
</dbReference>
<dbReference type="InterPro" id="IPR017871">
    <property type="entry name" value="ABC_transporter-like_CS"/>
</dbReference>
<accession>A0A286UEJ0</accession>
<dbReference type="PROSITE" id="PS50893">
    <property type="entry name" value="ABC_TRANSPORTER_2"/>
    <property type="match status" value="2"/>
</dbReference>
<evidence type="ECO:0000256" key="9">
    <source>
        <dbReference type="SAM" id="Phobius"/>
    </source>
</evidence>
<dbReference type="InterPro" id="IPR003439">
    <property type="entry name" value="ABC_transporter-like_ATP-bd"/>
</dbReference>
<keyword evidence="13" id="KW-1185">Reference proteome</keyword>
<feature type="transmembrane region" description="Helical" evidence="9">
    <location>
        <begin position="363"/>
        <end position="386"/>
    </location>
</feature>
<evidence type="ECO:0000256" key="5">
    <source>
        <dbReference type="ARBA" id="ARBA00022741"/>
    </source>
</evidence>
<feature type="transmembrane region" description="Helical" evidence="9">
    <location>
        <begin position="1035"/>
        <end position="1054"/>
    </location>
</feature>
<dbReference type="SUPFAM" id="SSF90123">
    <property type="entry name" value="ABC transporter transmembrane region"/>
    <property type="match status" value="2"/>
</dbReference>
<comment type="caution">
    <text evidence="12">The sequence shown here is derived from an EMBL/GenBank/DDBJ whole genome shotgun (WGS) entry which is preliminary data.</text>
</comment>
<feature type="transmembrane region" description="Helical" evidence="9">
    <location>
        <begin position="45"/>
        <end position="66"/>
    </location>
</feature>
<gene>
    <name evidence="12" type="ORF">PNOK_0648300</name>
</gene>
<evidence type="ECO:0000256" key="6">
    <source>
        <dbReference type="ARBA" id="ARBA00022840"/>
    </source>
</evidence>